<organism evidence="1 2">
    <name type="scientific">Aspergillus clavatus (strain ATCC 1007 / CBS 513.65 / DSM 816 / NCTC 3887 / NRRL 1 / QM 1276 / 107)</name>
    <dbReference type="NCBI Taxonomy" id="344612"/>
    <lineage>
        <taxon>Eukaryota</taxon>
        <taxon>Fungi</taxon>
        <taxon>Dikarya</taxon>
        <taxon>Ascomycota</taxon>
        <taxon>Pezizomycotina</taxon>
        <taxon>Eurotiomycetes</taxon>
        <taxon>Eurotiomycetidae</taxon>
        <taxon>Eurotiales</taxon>
        <taxon>Aspergillaceae</taxon>
        <taxon>Aspergillus</taxon>
        <taxon>Aspergillus subgen. Fumigati</taxon>
    </lineage>
</organism>
<evidence type="ECO:0000313" key="2">
    <source>
        <dbReference type="Proteomes" id="UP000006701"/>
    </source>
</evidence>
<evidence type="ECO:0000313" key="1">
    <source>
        <dbReference type="EMBL" id="EAW11215.1"/>
    </source>
</evidence>
<dbReference type="HOGENOM" id="CLU_2440420_0_0_1"/>
<dbReference type="RefSeq" id="XP_001272641.1">
    <property type="nucleotide sequence ID" value="XM_001272640.1"/>
</dbReference>
<keyword evidence="2" id="KW-1185">Reference proteome</keyword>
<dbReference type="Proteomes" id="UP000006701">
    <property type="component" value="Unassembled WGS sequence"/>
</dbReference>
<reference evidence="1 2" key="1">
    <citation type="journal article" date="2008" name="PLoS Genet.">
        <title>Genomic islands in the pathogenic filamentous fungus Aspergillus fumigatus.</title>
        <authorList>
            <person name="Fedorova N.D."/>
            <person name="Khaldi N."/>
            <person name="Joardar V.S."/>
            <person name="Maiti R."/>
            <person name="Amedeo P."/>
            <person name="Anderson M.J."/>
            <person name="Crabtree J."/>
            <person name="Silva J.C."/>
            <person name="Badger J.H."/>
            <person name="Albarraq A."/>
            <person name="Angiuoli S."/>
            <person name="Bussey H."/>
            <person name="Bowyer P."/>
            <person name="Cotty P.J."/>
            <person name="Dyer P.S."/>
            <person name="Egan A."/>
            <person name="Galens K."/>
            <person name="Fraser-Liggett C.M."/>
            <person name="Haas B.J."/>
            <person name="Inman J.M."/>
            <person name="Kent R."/>
            <person name="Lemieux S."/>
            <person name="Malavazi I."/>
            <person name="Orvis J."/>
            <person name="Roemer T."/>
            <person name="Ronning C.M."/>
            <person name="Sundaram J.P."/>
            <person name="Sutton G."/>
            <person name="Turner G."/>
            <person name="Venter J.C."/>
            <person name="White O.R."/>
            <person name="Whitty B.R."/>
            <person name="Youngman P."/>
            <person name="Wolfe K.H."/>
            <person name="Goldman G.H."/>
            <person name="Wortman J.R."/>
            <person name="Jiang B."/>
            <person name="Denning D.W."/>
            <person name="Nierman W.C."/>
        </authorList>
    </citation>
    <scope>NUCLEOTIDE SEQUENCE [LARGE SCALE GENOMIC DNA]</scope>
    <source>
        <strain evidence="2">ATCC 1007 / CBS 513.65 / DSM 816 / NCTC 3887 / NRRL 1</strain>
    </source>
</reference>
<proteinExistence type="predicted"/>
<dbReference type="AlphaFoldDB" id="A1CEB6"/>
<protein>
    <submittedName>
        <fullName evidence="1">Uncharacterized protein</fullName>
    </submittedName>
</protein>
<gene>
    <name evidence="1" type="ORF">ACLA_089070</name>
</gene>
<sequence>MVHLEMHNSLSLGRFRVESYAFALVAADRSSTVPSILNHGCPKECQFSGESGGESVSGLAKTPTRINVSGMIGFWMLTYRGPISVALSVK</sequence>
<dbReference type="VEuPathDB" id="FungiDB:ACLA_089070"/>
<dbReference type="KEGG" id="act:ACLA_089070"/>
<accession>A1CEB6</accession>
<dbReference type="EMBL" id="DS027052">
    <property type="protein sequence ID" value="EAW11215.1"/>
    <property type="molecule type" value="Genomic_DNA"/>
</dbReference>
<name>A1CEB6_ASPCL</name>
<dbReference type="GeneID" id="4705252"/>